<comment type="caution">
    <text evidence="1">The sequence shown here is derived from an EMBL/GenBank/DDBJ whole genome shotgun (WGS) entry which is preliminary data.</text>
</comment>
<proteinExistence type="predicted"/>
<sequence length="131" mass="14517">MILAHNYHDAELAGVEYSREKASLLLAFDCVGEGVGKISCTGIRNFRLGEFGLQNVVSRLMVSTSRTFAAEDIRAHVDWANSKDDVRRSMTDERARFFVDGISNGQLVLLVLEPSVGAELVVVCERVEELQ</sequence>
<evidence type="ECO:0000313" key="2">
    <source>
        <dbReference type="Proteomes" id="UP000054977"/>
    </source>
</evidence>
<evidence type="ECO:0000313" key="1">
    <source>
        <dbReference type="EMBL" id="SAL45825.1"/>
    </source>
</evidence>
<dbReference type="RefSeq" id="WP_087668445.1">
    <property type="nucleotide sequence ID" value="NZ_FCNW02000018.1"/>
</dbReference>
<protein>
    <submittedName>
        <fullName evidence="1">Uncharacterized protein</fullName>
    </submittedName>
</protein>
<dbReference type="Proteomes" id="UP000054977">
    <property type="component" value="Unassembled WGS sequence"/>
</dbReference>
<dbReference type="AlphaFoldDB" id="A0A158HN88"/>
<gene>
    <name evidence="1" type="ORF">AWB65_03604</name>
</gene>
<organism evidence="1 2">
    <name type="scientific">Caballeronia humi</name>
    <dbReference type="NCBI Taxonomy" id="326474"/>
    <lineage>
        <taxon>Bacteria</taxon>
        <taxon>Pseudomonadati</taxon>
        <taxon>Pseudomonadota</taxon>
        <taxon>Betaproteobacteria</taxon>
        <taxon>Burkholderiales</taxon>
        <taxon>Burkholderiaceae</taxon>
        <taxon>Caballeronia</taxon>
    </lineage>
</organism>
<dbReference type="EMBL" id="FCNW02000018">
    <property type="protein sequence ID" value="SAL45825.1"/>
    <property type="molecule type" value="Genomic_DNA"/>
</dbReference>
<dbReference type="OrthoDB" id="9027482at2"/>
<accession>A0A158HN88</accession>
<keyword evidence="2" id="KW-1185">Reference proteome</keyword>
<dbReference type="STRING" id="326474.AWB65_03604"/>
<reference evidence="1" key="1">
    <citation type="submission" date="2016-01" db="EMBL/GenBank/DDBJ databases">
        <authorList>
            <person name="Peeters C."/>
        </authorList>
    </citation>
    <scope>NUCLEOTIDE SEQUENCE [LARGE SCALE GENOMIC DNA]</scope>
    <source>
        <strain evidence="1">LMG 22934</strain>
    </source>
</reference>
<name>A0A158HN88_9BURK</name>